<name>A0ABR6FFC2_9BURK</name>
<keyword evidence="8" id="KW-0868">Chloride</keyword>
<feature type="transmembrane region" description="Helical" evidence="10">
    <location>
        <begin position="334"/>
        <end position="358"/>
    </location>
</feature>
<accession>A0ABR6FFC2</accession>
<feature type="transmembrane region" description="Helical" evidence="10">
    <location>
        <begin position="203"/>
        <end position="225"/>
    </location>
</feature>
<keyword evidence="2" id="KW-0813">Transport</keyword>
<dbReference type="PANTHER" id="PTHR43427:SF6">
    <property type="entry name" value="CHLORIDE CHANNEL PROTEIN CLC-E"/>
    <property type="match status" value="1"/>
</dbReference>
<feature type="transmembrane region" description="Helical" evidence="10">
    <location>
        <begin position="378"/>
        <end position="404"/>
    </location>
</feature>
<evidence type="ECO:0000256" key="5">
    <source>
        <dbReference type="ARBA" id="ARBA00023065"/>
    </source>
</evidence>
<protein>
    <submittedName>
        <fullName evidence="11">H+/Cl- antiporter ClcA</fullName>
    </submittedName>
</protein>
<gene>
    <name evidence="11" type="ORF">FHX59_000503</name>
</gene>
<dbReference type="InterPro" id="IPR014743">
    <property type="entry name" value="Cl-channel_core"/>
</dbReference>
<feature type="transmembrane region" description="Helical" evidence="10">
    <location>
        <begin position="116"/>
        <end position="136"/>
    </location>
</feature>
<proteinExistence type="predicted"/>
<dbReference type="PRINTS" id="PR00762">
    <property type="entry name" value="CLCHANNEL"/>
</dbReference>
<keyword evidence="4 10" id="KW-1133">Transmembrane helix</keyword>
<evidence type="ECO:0000256" key="7">
    <source>
        <dbReference type="ARBA" id="ARBA00023173"/>
    </source>
</evidence>
<sequence length="532" mass="56961">MKSTPAAISRVSTHAKMRLPTRKTGRGDGWMPASARLSCRRLSRPIARPGTRRSMARLAECSMRPAVSRSQSGLADVARENAIYVTMCLKCHFLLPFMQFANIIDRRTIVRSHRRWRYFGVFWVGAIATGLVAVMYARLIDFGFDVFVQMTGHNRWLPLVITPAIAAFSVWATRRWFPGSEGSGIPQVIATLHDVRGFGPRLLTLRILFGKIALSFLAILGGFTIGREGPTIHVGAALMYSLRRFYPARLRSMYGVGLEYKLALAGAAAGLSAAFNAPLAGVVFAIEELTRSFEAKTSGVIITAIIFAGVVSLALQGNYVYFGTIAIGGHFPDLLAVAVILVGAITGAAGGVFCWLLLNTERWMPARLFTLRKDSPVAFGAVCGLFIAVIGVASGGNLFGSGYAQARGMLEGHSQLGAAYPVLKMASMVGSYLPGTPGGLFAPSLAIGAGIGNALHMVFGQMQLPMLIALGMVGYLAAVTQSPITAFVIVIEMIDGHALVISLMATALVSSQVSKLFAPPLYEALAQRFLKP</sequence>
<keyword evidence="5" id="KW-0406">Ion transport</keyword>
<evidence type="ECO:0000256" key="10">
    <source>
        <dbReference type="SAM" id="Phobius"/>
    </source>
</evidence>
<feature type="transmembrane region" description="Helical" evidence="10">
    <location>
        <begin position="156"/>
        <end position="173"/>
    </location>
</feature>
<dbReference type="Proteomes" id="UP000533533">
    <property type="component" value="Unassembled WGS sequence"/>
</dbReference>
<dbReference type="CDD" id="cd01034">
    <property type="entry name" value="EriC_like"/>
    <property type="match status" value="1"/>
</dbReference>
<dbReference type="Pfam" id="PF00654">
    <property type="entry name" value="Voltage_CLC"/>
    <property type="match status" value="1"/>
</dbReference>
<keyword evidence="6 10" id="KW-0472">Membrane</keyword>
<keyword evidence="7" id="KW-0869">Chloride channel</keyword>
<evidence type="ECO:0000256" key="3">
    <source>
        <dbReference type="ARBA" id="ARBA00022692"/>
    </source>
</evidence>
<comment type="caution">
    <text evidence="11">The sequence shown here is derived from an EMBL/GenBank/DDBJ whole genome shotgun (WGS) entry which is preliminary data.</text>
</comment>
<feature type="transmembrane region" description="Helical" evidence="10">
    <location>
        <begin position="466"/>
        <end position="491"/>
    </location>
</feature>
<dbReference type="Gene3D" id="1.10.3080.10">
    <property type="entry name" value="Clc chloride channel"/>
    <property type="match status" value="1"/>
</dbReference>
<keyword evidence="9" id="KW-0407">Ion channel</keyword>
<dbReference type="SUPFAM" id="SSF81340">
    <property type="entry name" value="Clc chloride channel"/>
    <property type="match status" value="1"/>
</dbReference>
<keyword evidence="3 10" id="KW-0812">Transmembrane</keyword>
<organism evidence="11 12">
    <name type="scientific">Paraburkholderia silvatlantica</name>
    <dbReference type="NCBI Taxonomy" id="321895"/>
    <lineage>
        <taxon>Bacteria</taxon>
        <taxon>Pseudomonadati</taxon>
        <taxon>Pseudomonadota</taxon>
        <taxon>Betaproteobacteria</taxon>
        <taxon>Burkholderiales</taxon>
        <taxon>Burkholderiaceae</taxon>
        <taxon>Paraburkholderia</taxon>
    </lineage>
</organism>
<evidence type="ECO:0000313" key="12">
    <source>
        <dbReference type="Proteomes" id="UP000533533"/>
    </source>
</evidence>
<dbReference type="InterPro" id="IPR050368">
    <property type="entry name" value="ClC-type_chloride_channel"/>
</dbReference>
<dbReference type="EMBL" id="JACHVZ010000002">
    <property type="protein sequence ID" value="MBB2926096.1"/>
    <property type="molecule type" value="Genomic_DNA"/>
</dbReference>
<evidence type="ECO:0000256" key="8">
    <source>
        <dbReference type="ARBA" id="ARBA00023214"/>
    </source>
</evidence>
<evidence type="ECO:0000256" key="1">
    <source>
        <dbReference type="ARBA" id="ARBA00004141"/>
    </source>
</evidence>
<reference evidence="11 12" key="1">
    <citation type="submission" date="2020-08" db="EMBL/GenBank/DDBJ databases">
        <title>Genomic Encyclopedia of Type Strains, Phase IV (KMG-V): Genome sequencing to study the core and pangenomes of soil and plant-associated prokaryotes.</title>
        <authorList>
            <person name="Whitman W."/>
        </authorList>
    </citation>
    <scope>NUCLEOTIDE SEQUENCE [LARGE SCALE GENOMIC DNA]</scope>
    <source>
        <strain evidence="11 12">SRMrh-85</strain>
    </source>
</reference>
<evidence type="ECO:0000256" key="6">
    <source>
        <dbReference type="ARBA" id="ARBA00023136"/>
    </source>
</evidence>
<evidence type="ECO:0000256" key="2">
    <source>
        <dbReference type="ARBA" id="ARBA00022448"/>
    </source>
</evidence>
<dbReference type="InterPro" id="IPR001807">
    <property type="entry name" value="ClC"/>
</dbReference>
<comment type="subcellular location">
    <subcellularLocation>
        <location evidence="1">Membrane</location>
        <topology evidence="1">Multi-pass membrane protein</topology>
    </subcellularLocation>
</comment>
<dbReference type="PANTHER" id="PTHR43427">
    <property type="entry name" value="CHLORIDE CHANNEL PROTEIN CLC-E"/>
    <property type="match status" value="1"/>
</dbReference>
<evidence type="ECO:0000313" key="11">
    <source>
        <dbReference type="EMBL" id="MBB2926096.1"/>
    </source>
</evidence>
<feature type="transmembrane region" description="Helical" evidence="10">
    <location>
        <begin position="440"/>
        <end position="459"/>
    </location>
</feature>
<feature type="transmembrane region" description="Helical" evidence="10">
    <location>
        <begin position="298"/>
        <end position="322"/>
    </location>
</feature>
<evidence type="ECO:0000256" key="4">
    <source>
        <dbReference type="ARBA" id="ARBA00022989"/>
    </source>
</evidence>
<keyword evidence="12" id="KW-1185">Reference proteome</keyword>
<evidence type="ECO:0000256" key="9">
    <source>
        <dbReference type="ARBA" id="ARBA00023303"/>
    </source>
</evidence>
<feature type="transmembrane region" description="Helical" evidence="10">
    <location>
        <begin position="262"/>
        <end position="286"/>
    </location>
</feature>